<dbReference type="AlphaFoldDB" id="A0A0W0FAD6"/>
<accession>A0A0W0FAD6</accession>
<reference evidence="2 3" key="1">
    <citation type="submission" date="2015-12" db="EMBL/GenBank/DDBJ databases">
        <title>Draft genome sequence of Moniliophthora roreri, the causal agent of frosty pod rot of cacao.</title>
        <authorList>
            <person name="Aime M.C."/>
            <person name="Diaz-Valderrama J.R."/>
            <person name="Kijpornyongpan T."/>
            <person name="Phillips-Mora W."/>
        </authorList>
    </citation>
    <scope>NUCLEOTIDE SEQUENCE [LARGE SCALE GENOMIC DNA]</scope>
    <source>
        <strain evidence="2 3">MCA 2952</strain>
    </source>
</reference>
<gene>
    <name evidence="2" type="ORF">WG66_14116</name>
</gene>
<proteinExistence type="predicted"/>
<evidence type="ECO:0000313" key="3">
    <source>
        <dbReference type="Proteomes" id="UP000054988"/>
    </source>
</evidence>
<name>A0A0W0FAD6_MONRR</name>
<dbReference type="EMBL" id="LATX01002178">
    <property type="protein sequence ID" value="KTB33296.1"/>
    <property type="molecule type" value="Genomic_DNA"/>
</dbReference>
<organism evidence="2 3">
    <name type="scientific">Moniliophthora roreri</name>
    <name type="common">Frosty pod rot fungus</name>
    <name type="synonym">Monilia roreri</name>
    <dbReference type="NCBI Taxonomy" id="221103"/>
    <lineage>
        <taxon>Eukaryota</taxon>
        <taxon>Fungi</taxon>
        <taxon>Dikarya</taxon>
        <taxon>Basidiomycota</taxon>
        <taxon>Agaricomycotina</taxon>
        <taxon>Agaricomycetes</taxon>
        <taxon>Agaricomycetidae</taxon>
        <taxon>Agaricales</taxon>
        <taxon>Marasmiineae</taxon>
        <taxon>Marasmiaceae</taxon>
        <taxon>Moniliophthora</taxon>
    </lineage>
</organism>
<comment type="caution">
    <text evidence="2">The sequence shown here is derived from an EMBL/GenBank/DDBJ whole genome shotgun (WGS) entry which is preliminary data.</text>
</comment>
<feature type="compositionally biased region" description="Polar residues" evidence="1">
    <location>
        <begin position="31"/>
        <end position="53"/>
    </location>
</feature>
<feature type="region of interest" description="Disordered" evidence="1">
    <location>
        <begin position="28"/>
        <end position="62"/>
    </location>
</feature>
<evidence type="ECO:0000313" key="2">
    <source>
        <dbReference type="EMBL" id="KTB33296.1"/>
    </source>
</evidence>
<protein>
    <submittedName>
        <fullName evidence="2">Uncharacterized protein</fullName>
    </submittedName>
</protein>
<dbReference type="Proteomes" id="UP000054988">
    <property type="component" value="Unassembled WGS sequence"/>
</dbReference>
<evidence type="ECO:0000256" key="1">
    <source>
        <dbReference type="SAM" id="MobiDB-lite"/>
    </source>
</evidence>
<sequence>MSSSIDLSLASGIDPLTLLVHSLVIRKRNQRSASSPVPQTSFLTPPRNSYNTPGPTPFTPRE</sequence>